<dbReference type="Gene3D" id="3.40.50.150">
    <property type="entry name" value="Vaccinia Virus protein VP39"/>
    <property type="match status" value="1"/>
</dbReference>
<dbReference type="InterPro" id="IPR029063">
    <property type="entry name" value="SAM-dependent_MTases_sf"/>
</dbReference>
<dbReference type="AlphaFoldDB" id="A0A6H1U392"/>
<keyword evidence="1" id="KW-0808">Transferase</keyword>
<proteinExistence type="predicted"/>
<protein>
    <submittedName>
        <fullName evidence="1">Macrocin O-methyltransferase</fullName>
    </submittedName>
</protein>
<accession>A0A6H1U392</accession>
<dbReference type="GO" id="GO:0008168">
    <property type="term" value="F:methyltransferase activity"/>
    <property type="evidence" value="ECO:0007669"/>
    <property type="project" value="UniProtKB-KW"/>
</dbReference>
<evidence type="ECO:0000313" key="2">
    <source>
        <dbReference type="Proteomes" id="UP000500857"/>
    </source>
</evidence>
<evidence type="ECO:0000313" key="1">
    <source>
        <dbReference type="EMBL" id="QIZ72503.1"/>
    </source>
</evidence>
<sequence>MPTLNWLKREILKPKLQSKLPTNQSGAIIRKAKPYTMSSPDRIENLINLANFVNFKSVEGDFVECGTYKGGTAAVLSKYMGKNRHLWLYDSFEGMPSTTDKDGEEAKKWIGECVGSVEDVREAMKLFSTSKEYYTIKKGWFEQTFREQLPKKVALLHCDADWYNSVTLVLDTFYQLIPEGGCIVLDDFGYWEGCREAFYDFCIRNNEKPLLERVGSTQAFWIKGKLNNRS</sequence>
<dbReference type="PANTHER" id="PTHR40036:SF1">
    <property type="entry name" value="MACROCIN O-METHYLTRANSFERASE"/>
    <property type="match status" value="1"/>
</dbReference>
<organism evidence="1 2">
    <name type="scientific">Oxynema aestuarii AP17</name>
    <dbReference type="NCBI Taxonomy" id="2064643"/>
    <lineage>
        <taxon>Bacteria</taxon>
        <taxon>Bacillati</taxon>
        <taxon>Cyanobacteriota</taxon>
        <taxon>Cyanophyceae</taxon>
        <taxon>Oscillatoriophycideae</taxon>
        <taxon>Oscillatoriales</taxon>
        <taxon>Oscillatoriaceae</taxon>
        <taxon>Oxynema</taxon>
        <taxon>Oxynema aestuarii</taxon>
    </lineage>
</organism>
<dbReference type="InterPro" id="IPR008884">
    <property type="entry name" value="TylF_MeTrfase"/>
</dbReference>
<dbReference type="GO" id="GO:0032259">
    <property type="term" value="P:methylation"/>
    <property type="evidence" value="ECO:0007669"/>
    <property type="project" value="UniProtKB-KW"/>
</dbReference>
<dbReference type="RefSeq" id="WP_168570651.1">
    <property type="nucleotide sequence ID" value="NZ_CP051167.1"/>
</dbReference>
<keyword evidence="1" id="KW-0489">Methyltransferase</keyword>
<dbReference type="Pfam" id="PF05711">
    <property type="entry name" value="TylF"/>
    <property type="match status" value="1"/>
</dbReference>
<dbReference type="SUPFAM" id="SSF53335">
    <property type="entry name" value="S-adenosyl-L-methionine-dependent methyltransferases"/>
    <property type="match status" value="1"/>
</dbReference>
<keyword evidence="2" id="KW-1185">Reference proteome</keyword>
<dbReference type="KEGG" id="oxy:HCG48_19505"/>
<reference evidence="1 2" key="1">
    <citation type="submission" date="2020-04" db="EMBL/GenBank/DDBJ databases">
        <authorList>
            <person name="Basu S."/>
            <person name="Maruthanayagam V."/>
            <person name="Chakraborty S."/>
            <person name="Pramanik A."/>
            <person name="Mukherjee J."/>
            <person name="Brink B."/>
        </authorList>
    </citation>
    <scope>NUCLEOTIDE SEQUENCE [LARGE SCALE GENOMIC DNA]</scope>
    <source>
        <strain evidence="1 2">AP17</strain>
    </source>
</reference>
<dbReference type="PANTHER" id="PTHR40036">
    <property type="entry name" value="MACROCIN O-METHYLTRANSFERASE"/>
    <property type="match status" value="1"/>
</dbReference>
<dbReference type="Proteomes" id="UP000500857">
    <property type="component" value="Chromosome"/>
</dbReference>
<gene>
    <name evidence="1" type="ORF">HCG48_19505</name>
</gene>
<name>A0A6H1U392_9CYAN</name>
<dbReference type="EMBL" id="CP051167">
    <property type="protein sequence ID" value="QIZ72503.1"/>
    <property type="molecule type" value="Genomic_DNA"/>
</dbReference>